<dbReference type="NCBIfam" id="TIGR01946">
    <property type="entry name" value="rnfD"/>
    <property type="match status" value="1"/>
</dbReference>
<evidence type="ECO:0000256" key="4">
    <source>
        <dbReference type="ARBA" id="ARBA00022643"/>
    </source>
</evidence>
<keyword evidence="4 10" id="KW-0288">FMN</keyword>
<accession>A0A1Y6CWH6</accession>
<comment type="similarity">
    <text evidence="10">Belongs to the NqrB/RnfD family.</text>
</comment>
<dbReference type="GO" id="GO:0055085">
    <property type="term" value="P:transmembrane transport"/>
    <property type="evidence" value="ECO:0007669"/>
    <property type="project" value="InterPro"/>
</dbReference>
<evidence type="ECO:0000256" key="10">
    <source>
        <dbReference type="HAMAP-Rule" id="MF_00462"/>
    </source>
</evidence>
<evidence type="ECO:0000256" key="1">
    <source>
        <dbReference type="ARBA" id="ARBA00022448"/>
    </source>
</evidence>
<dbReference type="OrthoDB" id="9776359at2"/>
<keyword evidence="3 10" id="KW-0285">Flavoprotein</keyword>
<reference evidence="11 12" key="1">
    <citation type="submission" date="2016-12" db="EMBL/GenBank/DDBJ databases">
        <authorList>
            <person name="Song W.-J."/>
            <person name="Kurnit D.M."/>
        </authorList>
    </citation>
    <scope>NUCLEOTIDE SEQUENCE [LARGE SCALE GENOMIC DNA]</scope>
    <source>
        <strain evidence="11 12">175</strain>
    </source>
</reference>
<feature type="transmembrane region" description="Helical" evidence="10">
    <location>
        <begin position="289"/>
        <end position="306"/>
    </location>
</feature>
<organism evidence="11 12">
    <name type="scientific">Methylomagnum ishizawai</name>
    <dbReference type="NCBI Taxonomy" id="1760988"/>
    <lineage>
        <taxon>Bacteria</taxon>
        <taxon>Pseudomonadati</taxon>
        <taxon>Pseudomonadota</taxon>
        <taxon>Gammaproteobacteria</taxon>
        <taxon>Methylococcales</taxon>
        <taxon>Methylococcaceae</taxon>
        <taxon>Methylomagnum</taxon>
    </lineage>
</organism>
<gene>
    <name evidence="10" type="primary">rnfD</name>
    <name evidence="11" type="ORF">SAMN02949497_2054</name>
</gene>
<evidence type="ECO:0000256" key="6">
    <source>
        <dbReference type="ARBA" id="ARBA00022967"/>
    </source>
</evidence>
<keyword evidence="7 10" id="KW-0249">Electron transport</keyword>
<dbReference type="GO" id="GO:0005886">
    <property type="term" value="C:plasma membrane"/>
    <property type="evidence" value="ECO:0007669"/>
    <property type="project" value="UniProtKB-SubCell"/>
</dbReference>
<dbReference type="GO" id="GO:0022900">
    <property type="term" value="P:electron transport chain"/>
    <property type="evidence" value="ECO:0007669"/>
    <property type="project" value="UniProtKB-UniRule"/>
</dbReference>
<keyword evidence="10" id="KW-1003">Cell membrane</keyword>
<sequence length="337" mass="35528">MRFATPTPPYLAPARHTPRIMAEVLLALSPGLAALVFQFGPGVLIQCLIALCAALLAEAAALRLRDRPIAATLADGSAALTAVLLAVSLPPLAPAWLAVFGAAFAILVGKQLYGGLGYNPFNPAMVGYAVLLISFPKPMTAWLPPVDWNATPLGFAETWNAIFLRELPEGLNFDALALATPLDALALATPLDALKNPSAIPPSLGTGWAWANWGFLLGGLWLLGRKLIDWRIPVGFLGALSGCALAWFLWEPAGTPTPLFHLFGGATMLGAFFIATDPVTVATTPQGRWIHGVGAGALVFVIRAYGGYPDGVAFAVLLMNLAAPTLDHYTRPRVYGT</sequence>
<evidence type="ECO:0000256" key="2">
    <source>
        <dbReference type="ARBA" id="ARBA00022553"/>
    </source>
</evidence>
<evidence type="ECO:0000256" key="9">
    <source>
        <dbReference type="ARBA" id="ARBA00023136"/>
    </source>
</evidence>
<keyword evidence="8 10" id="KW-1133">Transmembrane helix</keyword>
<evidence type="ECO:0000256" key="8">
    <source>
        <dbReference type="ARBA" id="ARBA00022989"/>
    </source>
</evidence>
<feature type="transmembrane region" description="Helical" evidence="10">
    <location>
        <begin position="230"/>
        <end position="250"/>
    </location>
</feature>
<name>A0A1Y6CWH6_9GAMM</name>
<feature type="modified residue" description="FMN phosphoryl threonine" evidence="10">
    <location>
        <position position="180"/>
    </location>
</feature>
<evidence type="ECO:0000256" key="5">
    <source>
        <dbReference type="ARBA" id="ARBA00022692"/>
    </source>
</evidence>
<dbReference type="Proteomes" id="UP000192923">
    <property type="component" value="Unassembled WGS sequence"/>
</dbReference>
<dbReference type="InterPro" id="IPR004338">
    <property type="entry name" value="NqrB/RnfD"/>
</dbReference>
<keyword evidence="2 10" id="KW-0597">Phosphoprotein</keyword>
<dbReference type="EC" id="7.-.-.-" evidence="10"/>
<dbReference type="Pfam" id="PF03116">
    <property type="entry name" value="NQR2_RnfD_RnfE"/>
    <property type="match status" value="1"/>
</dbReference>
<keyword evidence="12" id="KW-1185">Reference proteome</keyword>
<keyword evidence="5 10" id="KW-0812">Transmembrane</keyword>
<dbReference type="InterPro" id="IPR011303">
    <property type="entry name" value="RnfD_bac"/>
</dbReference>
<dbReference type="AlphaFoldDB" id="A0A1Y6CWH6"/>
<comment type="subcellular location">
    <subcellularLocation>
        <location evidence="10">Cell inner membrane</location>
        <topology evidence="10">Multi-pass membrane protein</topology>
    </subcellularLocation>
</comment>
<feature type="transmembrane region" description="Helical" evidence="10">
    <location>
        <begin position="125"/>
        <end position="143"/>
    </location>
</feature>
<evidence type="ECO:0000256" key="3">
    <source>
        <dbReference type="ARBA" id="ARBA00022630"/>
    </source>
</evidence>
<dbReference type="PANTHER" id="PTHR30578">
    <property type="entry name" value="ELECTRON TRANSPORT COMPLEX PROTEIN RNFD"/>
    <property type="match status" value="1"/>
</dbReference>
<dbReference type="PANTHER" id="PTHR30578:SF0">
    <property type="entry name" value="ION-TRANSLOCATING OXIDOREDUCTASE COMPLEX SUBUNIT D"/>
    <property type="match status" value="1"/>
</dbReference>
<dbReference type="STRING" id="1760988.SAMN02949497_2054"/>
<comment type="function">
    <text evidence="10">Part of a membrane-bound complex that couples electron transfer with translocation of ions across the membrane.</text>
</comment>
<feature type="transmembrane region" description="Helical" evidence="10">
    <location>
        <begin position="69"/>
        <end position="89"/>
    </location>
</feature>
<keyword evidence="6 10" id="KW-1278">Translocase</keyword>
<feature type="transmembrane region" description="Helical" evidence="10">
    <location>
        <begin position="95"/>
        <end position="113"/>
    </location>
</feature>
<comment type="subunit">
    <text evidence="10">The complex is composed of six subunits: RnfA, RnfB, RnfC, RnfD, RnfE and RnfG.</text>
</comment>
<comment type="cofactor">
    <cofactor evidence="10">
        <name>FMN</name>
        <dbReference type="ChEBI" id="CHEBI:58210"/>
    </cofactor>
</comment>
<keyword evidence="1 10" id="KW-0813">Transport</keyword>
<evidence type="ECO:0000256" key="7">
    <source>
        <dbReference type="ARBA" id="ARBA00022982"/>
    </source>
</evidence>
<dbReference type="RefSeq" id="WP_085212355.1">
    <property type="nucleotide sequence ID" value="NZ_FXAM01000001.1"/>
</dbReference>
<feature type="transmembrane region" description="Helical" evidence="10">
    <location>
        <begin position="43"/>
        <end position="62"/>
    </location>
</feature>
<dbReference type="HAMAP" id="MF_00462">
    <property type="entry name" value="RsxD_RnfD"/>
    <property type="match status" value="1"/>
</dbReference>
<protein>
    <recommendedName>
        <fullName evidence="10">Ion-translocating oxidoreductase complex subunit D</fullName>
        <ecNumber evidence="10">7.-.-.-</ecNumber>
    </recommendedName>
    <alternativeName>
        <fullName evidence="10">Rnf electron transport complex subunit D</fullName>
    </alternativeName>
</protein>
<dbReference type="EMBL" id="FXAM01000001">
    <property type="protein sequence ID" value="SMF94721.1"/>
    <property type="molecule type" value="Genomic_DNA"/>
</dbReference>
<keyword evidence="10" id="KW-0997">Cell inner membrane</keyword>
<keyword evidence="9 10" id="KW-0472">Membrane</keyword>
<evidence type="ECO:0000313" key="12">
    <source>
        <dbReference type="Proteomes" id="UP000192923"/>
    </source>
</evidence>
<evidence type="ECO:0000313" key="11">
    <source>
        <dbReference type="EMBL" id="SMF94721.1"/>
    </source>
</evidence>
<feature type="transmembrane region" description="Helical" evidence="10">
    <location>
        <begin position="262"/>
        <end position="282"/>
    </location>
</feature>
<proteinExistence type="inferred from homology"/>
<feature type="transmembrane region" description="Helical" evidence="10">
    <location>
        <begin position="207"/>
        <end position="223"/>
    </location>
</feature>